<dbReference type="SUPFAM" id="SSF53335">
    <property type="entry name" value="S-adenosyl-L-methionine-dependent methyltransferases"/>
    <property type="match status" value="1"/>
</dbReference>
<dbReference type="PATRIC" id="fig|292.27.peg.1250"/>
<dbReference type="Gene3D" id="3.40.50.150">
    <property type="entry name" value="Vaccinia Virus protein VP39"/>
    <property type="match status" value="1"/>
</dbReference>
<dbReference type="InterPro" id="IPR050447">
    <property type="entry name" value="Erg6_SMT_methyltransf"/>
</dbReference>
<evidence type="ECO:0000256" key="1">
    <source>
        <dbReference type="ARBA" id="ARBA00022679"/>
    </source>
</evidence>
<accession>A0A0J5XC33</accession>
<dbReference type="PANTHER" id="PTHR44068">
    <property type="entry name" value="ZGC:194242"/>
    <property type="match status" value="1"/>
</dbReference>
<evidence type="ECO:0000259" key="2">
    <source>
        <dbReference type="Pfam" id="PF08241"/>
    </source>
</evidence>
<dbReference type="InterPro" id="IPR029063">
    <property type="entry name" value="SAM-dependent_MTases_sf"/>
</dbReference>
<dbReference type="EMBL" id="LDWR01000014">
    <property type="protein sequence ID" value="KML60407.1"/>
    <property type="molecule type" value="Genomic_DNA"/>
</dbReference>
<dbReference type="AlphaFoldDB" id="A0A0J5XC33"/>
<organism evidence="3 4">
    <name type="scientific">Burkholderia cepacia</name>
    <name type="common">Pseudomonas cepacia</name>
    <dbReference type="NCBI Taxonomy" id="292"/>
    <lineage>
        <taxon>Bacteria</taxon>
        <taxon>Pseudomonadati</taxon>
        <taxon>Pseudomonadota</taxon>
        <taxon>Betaproteobacteria</taxon>
        <taxon>Burkholderiales</taxon>
        <taxon>Burkholderiaceae</taxon>
        <taxon>Burkholderia</taxon>
        <taxon>Burkholderia cepacia complex</taxon>
    </lineage>
</organism>
<dbReference type="Pfam" id="PF08241">
    <property type="entry name" value="Methyltransf_11"/>
    <property type="match status" value="1"/>
</dbReference>
<feature type="domain" description="Methyltransferase type 11" evidence="2">
    <location>
        <begin position="48"/>
        <end position="149"/>
    </location>
</feature>
<name>A0A0J5XC33_BURCE</name>
<gene>
    <name evidence="3" type="ORF">VL15_08385</name>
</gene>
<evidence type="ECO:0000313" key="3">
    <source>
        <dbReference type="EMBL" id="KML60407.1"/>
    </source>
</evidence>
<dbReference type="GO" id="GO:0008757">
    <property type="term" value="F:S-adenosylmethionine-dependent methyltransferase activity"/>
    <property type="evidence" value="ECO:0007669"/>
    <property type="project" value="InterPro"/>
</dbReference>
<keyword evidence="3" id="KW-0489">Methyltransferase</keyword>
<evidence type="ECO:0000313" key="4">
    <source>
        <dbReference type="Proteomes" id="UP000036338"/>
    </source>
</evidence>
<dbReference type="PANTHER" id="PTHR44068:SF11">
    <property type="entry name" value="GERANYL DIPHOSPHATE 2-C-METHYLTRANSFERASE"/>
    <property type="match status" value="1"/>
</dbReference>
<dbReference type="GO" id="GO:0032259">
    <property type="term" value="P:methylation"/>
    <property type="evidence" value="ECO:0007669"/>
    <property type="project" value="UniProtKB-KW"/>
</dbReference>
<dbReference type="Proteomes" id="UP000036338">
    <property type="component" value="Unassembled WGS sequence"/>
</dbReference>
<dbReference type="InterPro" id="IPR013216">
    <property type="entry name" value="Methyltransf_11"/>
</dbReference>
<protein>
    <submittedName>
        <fullName evidence="3">SAM-dependent methyltransferase</fullName>
    </submittedName>
</protein>
<sequence>MRTNTPAEVNADTYDHYVDAFTLEWNRNLVQRVEHELAQRHIASGRLLDVGTGTARTLIELARVPSLAPLGFVGVDYYDDMVQRAEQNVRAEGLGERIEIRAGDVHALPFDDATFVAVIGRSVVHHWADPVGAYREIFRTLAPGGFALIHEPCSDPDPEALAFFNERRAAANVHPVHLEGKFTVAESIEQLREAGIGEYAQVSKGSGMLAIGFEVLIAKPARQ</sequence>
<keyword evidence="1 3" id="KW-0808">Transferase</keyword>
<dbReference type="CDD" id="cd02440">
    <property type="entry name" value="AdoMet_MTases"/>
    <property type="match status" value="1"/>
</dbReference>
<proteinExistence type="predicted"/>
<comment type="caution">
    <text evidence="3">The sequence shown here is derived from an EMBL/GenBank/DDBJ whole genome shotgun (WGS) entry which is preliminary data.</text>
</comment>
<dbReference type="RefSeq" id="WP_048244816.1">
    <property type="nucleotide sequence ID" value="NZ_LDWR01000014.1"/>
</dbReference>
<reference evidence="3 4" key="1">
    <citation type="submission" date="2015-05" db="EMBL/GenBank/DDBJ databases">
        <title>Draft genome of Burkholderia cepacia LK29.</title>
        <authorList>
            <person name="Chan X.Y."/>
        </authorList>
    </citation>
    <scope>NUCLEOTIDE SEQUENCE [LARGE SCALE GENOMIC DNA]</scope>
    <source>
        <strain evidence="3 4">LK29</strain>
    </source>
</reference>